<dbReference type="Pfam" id="PF05661">
    <property type="entry name" value="DUF808"/>
    <property type="match status" value="1"/>
</dbReference>
<evidence type="ECO:0000256" key="1">
    <source>
        <dbReference type="SAM" id="Phobius"/>
    </source>
</evidence>
<sequence length="321" mass="32598">MSGLLALLDDVAALTRLTAASLDDIAANAAKAGSKTLGVVIDDAAVTPAYVNGVHASRELPMIGRIALGSLRNKVALAPALLFLNWFYPPAITALLLVGGAYLCFEGAEKIWHVLAPGADHAVSDDMSPGNPASLEQARVQGAIKTDFILSAEIMTVALSVITTPSPWLQAAALLAVGVMVTAGVYGAVAIIVKLDDAGLFMARAGRFAPTRALGRLMVRSLPAVLGTLSVIGTAAMLWVGGSIVLHSLHAFGLHAPADIIARMSAAAGGMAPGAAGAATTWITGAALDGVAGLALGLAIIPLTNHLVSPMLRLVTGKRSN</sequence>
<reference evidence="3" key="1">
    <citation type="journal article" date="2019" name="Int. J. Syst. Evol. Microbiol.">
        <title>The Global Catalogue of Microorganisms (GCM) 10K type strain sequencing project: providing services to taxonomists for standard genome sequencing and annotation.</title>
        <authorList>
            <consortium name="The Broad Institute Genomics Platform"/>
            <consortium name="The Broad Institute Genome Sequencing Center for Infectious Disease"/>
            <person name="Wu L."/>
            <person name="Ma J."/>
        </authorList>
    </citation>
    <scope>NUCLEOTIDE SEQUENCE [LARGE SCALE GENOMIC DNA]</scope>
    <source>
        <strain evidence="3">KCTC 42282</strain>
    </source>
</reference>
<evidence type="ECO:0000313" key="2">
    <source>
        <dbReference type="EMBL" id="MFC3640023.1"/>
    </source>
</evidence>
<dbReference type="PANTHER" id="PTHR30503:SF3">
    <property type="entry name" value="INNER MEMBRANE PROTEIN YEDI"/>
    <property type="match status" value="1"/>
</dbReference>
<dbReference type="PANTHER" id="PTHR30503">
    <property type="entry name" value="INNER MEMBRANE PROTEIN YEDI"/>
    <property type="match status" value="1"/>
</dbReference>
<name>A0ABV7UNF7_9HYPH</name>
<gene>
    <name evidence="2" type="ORF">ACFONL_22040</name>
</gene>
<keyword evidence="1" id="KW-0812">Transmembrane</keyword>
<dbReference type="Proteomes" id="UP001595704">
    <property type="component" value="Unassembled WGS sequence"/>
</dbReference>
<organism evidence="2 3">
    <name type="scientific">Camelimonas fluminis</name>
    <dbReference type="NCBI Taxonomy" id="1576911"/>
    <lineage>
        <taxon>Bacteria</taxon>
        <taxon>Pseudomonadati</taxon>
        <taxon>Pseudomonadota</taxon>
        <taxon>Alphaproteobacteria</taxon>
        <taxon>Hyphomicrobiales</taxon>
        <taxon>Chelatococcaceae</taxon>
        <taxon>Camelimonas</taxon>
    </lineage>
</organism>
<feature type="transmembrane region" description="Helical" evidence="1">
    <location>
        <begin position="174"/>
        <end position="196"/>
    </location>
</feature>
<evidence type="ECO:0000313" key="3">
    <source>
        <dbReference type="Proteomes" id="UP001595704"/>
    </source>
</evidence>
<comment type="caution">
    <text evidence="2">The sequence shown here is derived from an EMBL/GenBank/DDBJ whole genome shotgun (WGS) entry which is preliminary data.</text>
</comment>
<dbReference type="RefSeq" id="WP_191319850.1">
    <property type="nucleotide sequence ID" value="NZ_BNCG01000011.1"/>
</dbReference>
<keyword evidence="1" id="KW-0472">Membrane</keyword>
<dbReference type="EMBL" id="JBHRYC010000113">
    <property type="protein sequence ID" value="MFC3640023.1"/>
    <property type="molecule type" value="Genomic_DNA"/>
</dbReference>
<accession>A0ABV7UNF7</accession>
<keyword evidence="1" id="KW-1133">Transmembrane helix</keyword>
<protein>
    <submittedName>
        <fullName evidence="2">DUF808 domain-containing protein</fullName>
    </submittedName>
</protein>
<feature type="transmembrane region" description="Helical" evidence="1">
    <location>
        <begin position="86"/>
        <end position="105"/>
    </location>
</feature>
<dbReference type="InterPro" id="IPR008526">
    <property type="entry name" value="YedI"/>
</dbReference>
<keyword evidence="3" id="KW-1185">Reference proteome</keyword>
<dbReference type="PIRSF" id="PIRSF016660">
    <property type="entry name" value="YedI"/>
    <property type="match status" value="1"/>
</dbReference>
<feature type="transmembrane region" description="Helical" evidence="1">
    <location>
        <begin position="217"/>
        <end position="240"/>
    </location>
</feature>
<proteinExistence type="predicted"/>